<organism evidence="1 2">
    <name type="scientific">Paxillus rubicundulus Ve08.2h10</name>
    <dbReference type="NCBI Taxonomy" id="930991"/>
    <lineage>
        <taxon>Eukaryota</taxon>
        <taxon>Fungi</taxon>
        <taxon>Dikarya</taxon>
        <taxon>Basidiomycota</taxon>
        <taxon>Agaricomycotina</taxon>
        <taxon>Agaricomycetes</taxon>
        <taxon>Agaricomycetidae</taxon>
        <taxon>Boletales</taxon>
        <taxon>Paxilineae</taxon>
        <taxon>Paxillaceae</taxon>
        <taxon>Paxillus</taxon>
    </lineage>
</organism>
<proteinExistence type="predicted"/>
<accession>A0A0D0D2F8</accession>
<keyword evidence="2" id="KW-1185">Reference proteome</keyword>
<evidence type="ECO:0000313" key="2">
    <source>
        <dbReference type="Proteomes" id="UP000054538"/>
    </source>
</evidence>
<sequence length="126" mass="14109">MDKLGTEEVNHRRPGRTYGFEVQDDLASGEKTLKKEGKLKNFIKQTTVHLEVVGLQGGSSLLDGKDEDWGTFDEADLMTREVLEPPPSIPYLQTTARRKDGMDSELVVESNNTCYSSNDRFRAASL</sequence>
<dbReference type="HOGENOM" id="CLU_1982289_0_0_1"/>
<gene>
    <name evidence="1" type="ORF">PAXRUDRAFT_29196</name>
</gene>
<evidence type="ECO:0000313" key="1">
    <source>
        <dbReference type="EMBL" id="KIK74079.1"/>
    </source>
</evidence>
<reference evidence="2" key="2">
    <citation type="submission" date="2015-01" db="EMBL/GenBank/DDBJ databases">
        <title>Evolutionary Origins and Diversification of the Mycorrhizal Mutualists.</title>
        <authorList>
            <consortium name="DOE Joint Genome Institute"/>
            <consortium name="Mycorrhizal Genomics Consortium"/>
            <person name="Kohler A."/>
            <person name="Kuo A."/>
            <person name="Nagy L.G."/>
            <person name="Floudas D."/>
            <person name="Copeland A."/>
            <person name="Barry K.W."/>
            <person name="Cichocki N."/>
            <person name="Veneault-Fourrey C."/>
            <person name="LaButti K."/>
            <person name="Lindquist E.A."/>
            <person name="Lipzen A."/>
            <person name="Lundell T."/>
            <person name="Morin E."/>
            <person name="Murat C."/>
            <person name="Riley R."/>
            <person name="Ohm R."/>
            <person name="Sun H."/>
            <person name="Tunlid A."/>
            <person name="Henrissat B."/>
            <person name="Grigoriev I.V."/>
            <person name="Hibbett D.S."/>
            <person name="Martin F."/>
        </authorList>
    </citation>
    <scope>NUCLEOTIDE SEQUENCE [LARGE SCALE GENOMIC DNA]</scope>
    <source>
        <strain evidence="2">Ve08.2h10</strain>
    </source>
</reference>
<dbReference type="EMBL" id="KN829183">
    <property type="protein sequence ID" value="KIK74079.1"/>
    <property type="molecule type" value="Genomic_DNA"/>
</dbReference>
<protein>
    <submittedName>
        <fullName evidence="1">Uncharacterized protein</fullName>
    </submittedName>
</protein>
<name>A0A0D0D2F8_9AGAM</name>
<dbReference type="AlphaFoldDB" id="A0A0D0D2F8"/>
<dbReference type="InParanoid" id="A0A0D0D2F8"/>
<reference evidence="1 2" key="1">
    <citation type="submission" date="2014-04" db="EMBL/GenBank/DDBJ databases">
        <authorList>
            <consortium name="DOE Joint Genome Institute"/>
            <person name="Kuo A."/>
            <person name="Kohler A."/>
            <person name="Jargeat P."/>
            <person name="Nagy L.G."/>
            <person name="Floudas D."/>
            <person name="Copeland A."/>
            <person name="Barry K.W."/>
            <person name="Cichocki N."/>
            <person name="Veneault-Fourrey C."/>
            <person name="LaButti K."/>
            <person name="Lindquist E.A."/>
            <person name="Lipzen A."/>
            <person name="Lundell T."/>
            <person name="Morin E."/>
            <person name="Murat C."/>
            <person name="Sun H."/>
            <person name="Tunlid A."/>
            <person name="Henrissat B."/>
            <person name="Grigoriev I.V."/>
            <person name="Hibbett D.S."/>
            <person name="Martin F."/>
            <person name="Nordberg H.P."/>
            <person name="Cantor M.N."/>
            <person name="Hua S.X."/>
        </authorList>
    </citation>
    <scope>NUCLEOTIDE SEQUENCE [LARGE SCALE GENOMIC DNA]</scope>
    <source>
        <strain evidence="1 2">Ve08.2h10</strain>
    </source>
</reference>
<dbReference type="Proteomes" id="UP000054538">
    <property type="component" value="Unassembled WGS sequence"/>
</dbReference>